<comment type="caution">
    <text evidence="6">The sequence shown here is derived from an EMBL/GenBank/DDBJ whole genome shotgun (WGS) entry which is preliminary data.</text>
</comment>
<keyword evidence="3 5" id="KW-1133">Transmembrane helix</keyword>
<dbReference type="SUPFAM" id="SSF90123">
    <property type="entry name" value="ABC transporter transmembrane region"/>
    <property type="match status" value="1"/>
</dbReference>
<feature type="transmembrane region" description="Helical" evidence="5">
    <location>
        <begin position="680"/>
        <end position="700"/>
    </location>
</feature>
<evidence type="ECO:0000313" key="6">
    <source>
        <dbReference type="EMBL" id="MED4127726.1"/>
    </source>
</evidence>
<dbReference type="EMBL" id="JAROAS010000009">
    <property type="protein sequence ID" value="MED4127726.1"/>
    <property type="molecule type" value="Genomic_DNA"/>
</dbReference>
<protein>
    <submittedName>
        <fullName evidence="6">DUF1430 domain-containing protein</fullName>
    </submittedName>
</protein>
<sequence length="717" mass="82453">MKKALSFLLILVFFLSTYLFAGLLEEYKFDTLLYKDRSAVAFNFSDYEEDANELLQQAAREYNVSISKYVFIDPETARIFTTDVTLNNRINLLEGIFPEQGSKQFITTEETSNNSSGYFQSGNRNVSLDVYHLESQRQAAASGIYYLEGDRTESIMQVIAYMESNGVFAEVMELHISPVVIEEPLAFSLTPLAIFLTALGIVAFYFMNRSGEIILLKVNGYSYRKVVFTYAKKLAPALLIAAVIGYSLFNAASFLVNGYVTNFLSLLGYYLILFAIVVSMILLFSSLLLVFFYFFVNNYQALKGKKPYSALMAISFVLKTGFLLAVLFSLAQLNSTHSSLKEYQNNLQIWDQTENLYRTNLMSTGSVSLETEYEQNQNLKNVYSDLNERLNGFIMDASNYELMGDGRYLYEANTEGERTETNPSGKTITINENYLNYNPIEAVEGTVENQFIDEEKTLNLLVPQSLERYEEEIKDNFQNYFYFQAVEVENIYNEARNSEENTTPLEAYNIEIIYVKDGQKYFTFNPEYEGSSEYYVENPIAIVDNGQFDSSYYMSYLSRIYYFFTEDENPLGELDTIAAENNASAQINSIESIYDTYGQTIQQLITTQYFLLVAIILLFIGVFTMSIYYTLCYFYKNSMKILMQKIHGFTLLKSHKYLFLLHLFVYILLLIVAVSLEQSLLFIILLLGLLLDTLLTVFLSKRYEKIMHVKLKKEGQL</sequence>
<feature type="transmembrane region" description="Helical" evidence="5">
    <location>
        <begin position="185"/>
        <end position="207"/>
    </location>
</feature>
<dbReference type="Pfam" id="PF07242">
    <property type="entry name" value="DUF1430"/>
    <property type="match status" value="1"/>
</dbReference>
<reference evidence="6 7" key="1">
    <citation type="submission" date="2023-03" db="EMBL/GenBank/DDBJ databases">
        <title>Bacillus Genome Sequencing.</title>
        <authorList>
            <person name="Dunlap C."/>
        </authorList>
    </citation>
    <scope>NUCLEOTIDE SEQUENCE [LARGE SCALE GENOMIC DNA]</scope>
    <source>
        <strain evidence="6 7">B-4107</strain>
    </source>
</reference>
<gene>
    <name evidence="6" type="ORF">P5F74_06235</name>
</gene>
<keyword evidence="4 5" id="KW-0472">Membrane</keyword>
<feature type="transmembrane region" description="Helical" evidence="5">
    <location>
        <begin position="308"/>
        <end position="331"/>
    </location>
</feature>
<feature type="transmembrane region" description="Helical" evidence="5">
    <location>
        <begin position="609"/>
        <end position="635"/>
    </location>
</feature>
<name>A0ABU6NI74_9BACI</name>
<evidence type="ECO:0000256" key="4">
    <source>
        <dbReference type="ARBA" id="ARBA00023136"/>
    </source>
</evidence>
<dbReference type="InterPro" id="IPR036640">
    <property type="entry name" value="ABC1_TM_sf"/>
</dbReference>
<evidence type="ECO:0000256" key="5">
    <source>
        <dbReference type="SAM" id="Phobius"/>
    </source>
</evidence>
<evidence type="ECO:0000313" key="7">
    <source>
        <dbReference type="Proteomes" id="UP001341820"/>
    </source>
</evidence>
<dbReference type="RefSeq" id="WP_144560300.1">
    <property type="nucleotide sequence ID" value="NZ_CP042163.1"/>
</dbReference>
<feature type="transmembrane region" description="Helical" evidence="5">
    <location>
        <begin position="268"/>
        <end position="296"/>
    </location>
</feature>
<feature type="transmembrane region" description="Helical" evidence="5">
    <location>
        <begin position="656"/>
        <end position="674"/>
    </location>
</feature>
<feature type="transmembrane region" description="Helical" evidence="5">
    <location>
        <begin position="234"/>
        <end position="256"/>
    </location>
</feature>
<keyword evidence="2 5" id="KW-0812">Transmembrane</keyword>
<evidence type="ECO:0000256" key="1">
    <source>
        <dbReference type="ARBA" id="ARBA00004651"/>
    </source>
</evidence>
<dbReference type="Proteomes" id="UP001341820">
    <property type="component" value="Unassembled WGS sequence"/>
</dbReference>
<organism evidence="6 7">
    <name type="scientific">Shouchella miscanthi</name>
    <dbReference type="NCBI Taxonomy" id="2598861"/>
    <lineage>
        <taxon>Bacteria</taxon>
        <taxon>Bacillati</taxon>
        <taxon>Bacillota</taxon>
        <taxon>Bacilli</taxon>
        <taxon>Bacillales</taxon>
        <taxon>Bacillaceae</taxon>
        <taxon>Shouchella</taxon>
    </lineage>
</organism>
<evidence type="ECO:0000256" key="3">
    <source>
        <dbReference type="ARBA" id="ARBA00022989"/>
    </source>
</evidence>
<dbReference type="InterPro" id="IPR006541">
    <property type="entry name" value="Bacteriocin_ass"/>
</dbReference>
<evidence type="ECO:0000256" key="2">
    <source>
        <dbReference type="ARBA" id="ARBA00022692"/>
    </source>
</evidence>
<comment type="subcellular location">
    <subcellularLocation>
        <location evidence="1">Cell membrane</location>
        <topology evidence="1">Multi-pass membrane protein</topology>
    </subcellularLocation>
</comment>
<keyword evidence="7" id="KW-1185">Reference proteome</keyword>
<accession>A0ABU6NI74</accession>
<proteinExistence type="predicted"/>